<evidence type="ECO:0000256" key="6">
    <source>
        <dbReference type="ARBA" id="ARBA00023136"/>
    </source>
</evidence>
<feature type="transmembrane region" description="Helical" evidence="7">
    <location>
        <begin position="237"/>
        <end position="258"/>
    </location>
</feature>
<dbReference type="PIRSF" id="PIRSF005799">
    <property type="entry name" value="UDP-gal_transpt"/>
    <property type="match status" value="1"/>
</dbReference>
<feature type="transmembrane region" description="Helical" evidence="7">
    <location>
        <begin position="172"/>
        <end position="190"/>
    </location>
</feature>
<dbReference type="Pfam" id="PF04142">
    <property type="entry name" value="Nuc_sug_transp"/>
    <property type="match status" value="2"/>
</dbReference>
<evidence type="ECO:0000256" key="1">
    <source>
        <dbReference type="ARBA" id="ARBA00004141"/>
    </source>
</evidence>
<evidence type="ECO:0000256" key="3">
    <source>
        <dbReference type="ARBA" id="ARBA00022597"/>
    </source>
</evidence>
<organism evidence="8 9">
    <name type="scientific">Syphacia muris</name>
    <dbReference type="NCBI Taxonomy" id="451379"/>
    <lineage>
        <taxon>Eukaryota</taxon>
        <taxon>Metazoa</taxon>
        <taxon>Ecdysozoa</taxon>
        <taxon>Nematoda</taxon>
        <taxon>Chromadorea</taxon>
        <taxon>Rhabditida</taxon>
        <taxon>Spirurina</taxon>
        <taxon>Oxyuridomorpha</taxon>
        <taxon>Oxyuroidea</taxon>
        <taxon>Oxyuridae</taxon>
        <taxon>Syphacia</taxon>
    </lineage>
</organism>
<comment type="similarity">
    <text evidence="2">Belongs to the nucleotide-sugar transporter family. SLC35A subfamily.</text>
</comment>
<dbReference type="WBParaSite" id="SMUV_0000237301-mRNA-1">
    <property type="protein sequence ID" value="SMUV_0000237301-mRNA-1"/>
    <property type="gene ID" value="SMUV_0000237301"/>
</dbReference>
<dbReference type="Proteomes" id="UP000046393">
    <property type="component" value="Unplaced"/>
</dbReference>
<evidence type="ECO:0000256" key="7">
    <source>
        <dbReference type="SAM" id="Phobius"/>
    </source>
</evidence>
<sequence>MGVKLERDASSRRAHALRTGILIWLTFQNSVHTLLIRYSRARDVPHLFLPSVAVFFTEVFKIISCLLVICYEEQSMLRALKLVKKQVFENVYDTLKVCLPAFIYTVQNNLFYLAATHLEAATFMVCLELTLLLQSMLATVTINATYNITSQLKILTTAVFTVIILGKSLTRIQWVSIAALFAGVSLVQLQNSSSKRTGTVEQKPIVGFCAVVVASILSGFAGIYFEKILKGAAPVSLWMRNVQMAVFALPSSLITSLTQANNDWRVIKREGMLYGFDYVVWITVFWYCIGGLSVAVCIRYANNIAKNFATSVAIIISTIGSVYIFGFVPDLLFVLGATLVIGSIFLYSSSNTSFECLRRKRIFLF</sequence>
<keyword evidence="4 7" id="KW-0812">Transmembrane</keyword>
<keyword evidence="6 7" id="KW-0472">Membrane</keyword>
<evidence type="ECO:0000313" key="9">
    <source>
        <dbReference type="WBParaSite" id="SMUV_0000237301-mRNA-1"/>
    </source>
</evidence>
<reference evidence="9" key="1">
    <citation type="submission" date="2017-02" db="UniProtKB">
        <authorList>
            <consortium name="WormBaseParasite"/>
        </authorList>
    </citation>
    <scope>IDENTIFICATION</scope>
</reference>
<evidence type="ECO:0000313" key="8">
    <source>
        <dbReference type="Proteomes" id="UP000046393"/>
    </source>
</evidence>
<dbReference type="STRING" id="451379.A0A0N5ADV1"/>
<feature type="transmembrane region" description="Helical" evidence="7">
    <location>
        <begin position="110"/>
        <end position="132"/>
    </location>
</feature>
<dbReference type="InterPro" id="IPR037185">
    <property type="entry name" value="EmrE-like"/>
</dbReference>
<dbReference type="SUPFAM" id="SSF103481">
    <property type="entry name" value="Multidrug resistance efflux transporter EmrE"/>
    <property type="match status" value="1"/>
</dbReference>
<feature type="transmembrane region" description="Helical" evidence="7">
    <location>
        <begin position="47"/>
        <end position="71"/>
    </location>
</feature>
<proteinExistence type="inferred from homology"/>
<feature type="transmembrane region" description="Helical" evidence="7">
    <location>
        <begin position="331"/>
        <end position="350"/>
    </location>
</feature>
<feature type="transmembrane region" description="Helical" evidence="7">
    <location>
        <begin position="205"/>
        <end position="225"/>
    </location>
</feature>
<feature type="transmembrane region" description="Helical" evidence="7">
    <location>
        <begin position="308"/>
        <end position="325"/>
    </location>
</feature>
<evidence type="ECO:0000256" key="4">
    <source>
        <dbReference type="ARBA" id="ARBA00022692"/>
    </source>
</evidence>
<evidence type="ECO:0000256" key="2">
    <source>
        <dbReference type="ARBA" id="ARBA00009976"/>
    </source>
</evidence>
<evidence type="ECO:0000256" key="5">
    <source>
        <dbReference type="ARBA" id="ARBA00022989"/>
    </source>
</evidence>
<feature type="transmembrane region" description="Helical" evidence="7">
    <location>
        <begin position="21"/>
        <end position="41"/>
    </location>
</feature>
<keyword evidence="3" id="KW-0813">Transport</keyword>
<dbReference type="GO" id="GO:0015165">
    <property type="term" value="F:pyrimidine nucleotide-sugar transmembrane transporter activity"/>
    <property type="evidence" value="ECO:0007669"/>
    <property type="project" value="InterPro"/>
</dbReference>
<feature type="transmembrane region" description="Helical" evidence="7">
    <location>
        <begin position="278"/>
        <end position="301"/>
    </location>
</feature>
<dbReference type="AlphaFoldDB" id="A0A0N5ADV1"/>
<keyword evidence="8" id="KW-1185">Reference proteome</keyword>
<dbReference type="PANTHER" id="PTHR10231">
    <property type="entry name" value="NUCLEOTIDE-SUGAR TRANSMEMBRANE TRANSPORTER"/>
    <property type="match status" value="1"/>
</dbReference>
<name>A0A0N5ADV1_9BILA</name>
<protein>
    <submittedName>
        <fullName evidence="9">UDP-galactose translocator</fullName>
    </submittedName>
</protein>
<dbReference type="InterPro" id="IPR007271">
    <property type="entry name" value="Nuc_sug_transpt"/>
</dbReference>
<comment type="subcellular location">
    <subcellularLocation>
        <location evidence="1">Membrane</location>
        <topology evidence="1">Multi-pass membrane protein</topology>
    </subcellularLocation>
</comment>
<accession>A0A0N5ADV1</accession>
<dbReference type="NCBIfam" id="TIGR00803">
    <property type="entry name" value="nst"/>
    <property type="match status" value="1"/>
</dbReference>
<feature type="transmembrane region" description="Helical" evidence="7">
    <location>
        <begin position="144"/>
        <end position="165"/>
    </location>
</feature>
<dbReference type="GO" id="GO:0000139">
    <property type="term" value="C:Golgi membrane"/>
    <property type="evidence" value="ECO:0007669"/>
    <property type="project" value="InterPro"/>
</dbReference>
<keyword evidence="5 7" id="KW-1133">Transmembrane helix</keyword>
<keyword evidence="3" id="KW-0762">Sugar transport</keyword>